<dbReference type="RefSeq" id="WP_184241168.1">
    <property type="nucleotide sequence ID" value="NZ_JACHNA010000001.1"/>
</dbReference>
<name>A0A7W7M322_9MICC</name>
<feature type="region of interest" description="Disordered" evidence="1">
    <location>
        <begin position="479"/>
        <end position="520"/>
    </location>
</feature>
<dbReference type="AlphaFoldDB" id="A0A7W7M322"/>
<evidence type="ECO:0000256" key="1">
    <source>
        <dbReference type="SAM" id="MobiDB-lite"/>
    </source>
</evidence>
<feature type="domain" description="WCX" evidence="4">
    <location>
        <begin position="635"/>
        <end position="708"/>
    </location>
</feature>
<feature type="domain" description="WYL" evidence="2">
    <location>
        <begin position="540"/>
        <end position="606"/>
    </location>
</feature>
<dbReference type="Pfam" id="PF19187">
    <property type="entry name" value="HTH_PafC"/>
    <property type="match status" value="1"/>
</dbReference>
<accession>A0A7W7M322</accession>
<dbReference type="Pfam" id="PF25583">
    <property type="entry name" value="WCX"/>
    <property type="match status" value="1"/>
</dbReference>
<sequence length="717" mass="79510">MAAAVPSRSLLDPVERVISVLCLLLYHERGRSRSQLRREVEGYQGDDESFEKLFAWDRRVLSELGVRLIEQQSDDEEPVLRVDHDALTLPRIDFDEPERRALELAATVWDDDALRRDVSRAVGLLVAPSSAPTQQAVMPRVVPRSTPRLDTLMAAAVERRWVGFDYRDARGALSRRRVRAWATVRVSGQWYLVGWDADRHDSRTFRLSRIETDPRPEQGDPAEQMSLPGPDFSLREVHDRLRGEEEADTLRVWVQPGRAQSVRVAGVPAPGAEDEAPAPGWEAYEIPVPAHDGLEEMLGELLGRALPDAQASSARQRLGRWWEQARRVHAGSPDEAVLRAVEQMRPPKRGRRRSSALDWAARFLDIVGIANREGGVTRAELRERFGLSEAELTTHLQLLRFCGLPERYYAGWLFEVVEDGDVVRIEQAEDIDAPLRLTRPEAHRLIAGLATVEQMPHHDPRLGPAARRAADRIRVELLGEDAPVGTSAHQGGNDSGTGHDETAASPAPAPVRAGSDAAEPSTESVAAVATFWDVRADPDVVRVLDQAVRDRRVLSVSYHSVHGDRHSTRVLEPVELFQEGPRLYLSAWCRVTEQARTFRVDRITRPEATDETFSPGRRHAAVATTARPDHKRTELTAVLRFAHRIADLADEYGPVTQARLEDGSRLVEVGLVDAAVAHGLVGAHGGDVEVILPAALRVQTRERIDAALTALADASAG</sequence>
<feature type="domain" description="WYL" evidence="2">
    <location>
        <begin position="149"/>
        <end position="211"/>
    </location>
</feature>
<gene>
    <name evidence="5" type="ORF">HDA30_000767</name>
</gene>
<dbReference type="PANTHER" id="PTHR34580">
    <property type="match status" value="1"/>
</dbReference>
<evidence type="ECO:0000259" key="2">
    <source>
        <dbReference type="Pfam" id="PF13280"/>
    </source>
</evidence>
<keyword evidence="5" id="KW-0238">DNA-binding</keyword>
<dbReference type="PANTHER" id="PTHR34580:SF1">
    <property type="entry name" value="PROTEIN PAFC"/>
    <property type="match status" value="1"/>
</dbReference>
<organism evidence="5 6">
    <name type="scientific">Micrococcus cohnii</name>
    <dbReference type="NCBI Taxonomy" id="993416"/>
    <lineage>
        <taxon>Bacteria</taxon>
        <taxon>Bacillati</taxon>
        <taxon>Actinomycetota</taxon>
        <taxon>Actinomycetes</taxon>
        <taxon>Micrococcales</taxon>
        <taxon>Micrococcaceae</taxon>
        <taxon>Micrococcus</taxon>
    </lineage>
</organism>
<feature type="region of interest" description="Disordered" evidence="1">
    <location>
        <begin position="210"/>
        <end position="231"/>
    </location>
</feature>
<evidence type="ECO:0000313" key="6">
    <source>
        <dbReference type="Proteomes" id="UP000540191"/>
    </source>
</evidence>
<dbReference type="Pfam" id="PF13280">
    <property type="entry name" value="WYL"/>
    <property type="match status" value="2"/>
</dbReference>
<keyword evidence="6" id="KW-1185">Reference proteome</keyword>
<dbReference type="InterPro" id="IPR026881">
    <property type="entry name" value="WYL_dom"/>
</dbReference>
<protein>
    <submittedName>
        <fullName evidence="5">Putative DNA-binding transcriptional regulator YafY</fullName>
    </submittedName>
</protein>
<reference evidence="5 6" key="1">
    <citation type="submission" date="2020-08" db="EMBL/GenBank/DDBJ databases">
        <title>Sequencing the genomes of 1000 actinobacteria strains.</title>
        <authorList>
            <person name="Klenk H.-P."/>
        </authorList>
    </citation>
    <scope>NUCLEOTIDE SEQUENCE [LARGE SCALE GENOMIC DNA]</scope>
    <source>
        <strain evidence="5 6">DSM 23974</strain>
    </source>
</reference>
<feature type="domain" description="PafC HTH" evidence="3">
    <location>
        <begin position="361"/>
        <end position="474"/>
    </location>
</feature>
<evidence type="ECO:0000259" key="4">
    <source>
        <dbReference type="Pfam" id="PF25583"/>
    </source>
</evidence>
<dbReference type="Proteomes" id="UP000540191">
    <property type="component" value="Unassembled WGS sequence"/>
</dbReference>
<evidence type="ECO:0000259" key="3">
    <source>
        <dbReference type="Pfam" id="PF19187"/>
    </source>
</evidence>
<comment type="caution">
    <text evidence="5">The sequence shown here is derived from an EMBL/GenBank/DDBJ whole genome shotgun (WGS) entry which is preliminary data.</text>
</comment>
<dbReference type="GO" id="GO:0003677">
    <property type="term" value="F:DNA binding"/>
    <property type="evidence" value="ECO:0007669"/>
    <property type="project" value="UniProtKB-KW"/>
</dbReference>
<proteinExistence type="predicted"/>
<evidence type="ECO:0000313" key="5">
    <source>
        <dbReference type="EMBL" id="MBB4735259.1"/>
    </source>
</evidence>
<dbReference type="EMBL" id="JACHNA010000001">
    <property type="protein sequence ID" value="MBB4735259.1"/>
    <property type="molecule type" value="Genomic_DNA"/>
</dbReference>
<dbReference type="PROSITE" id="PS52050">
    <property type="entry name" value="WYL"/>
    <property type="match status" value="2"/>
</dbReference>
<dbReference type="InterPro" id="IPR043839">
    <property type="entry name" value="PafC_HTH"/>
</dbReference>
<dbReference type="InterPro" id="IPR051534">
    <property type="entry name" value="CBASS_pafABC_assoc_protein"/>
</dbReference>
<dbReference type="InterPro" id="IPR057727">
    <property type="entry name" value="WCX_dom"/>
</dbReference>